<sequence>VLFAAAGPFLCLRFVAGPRLATNFNTPSYTSTRGPIAIRIRTFRECSLFFGFENEFREGFKHFLHIKVLLRTRFKEPYPHLITESFSVFCEHNFFGCVSIVFVPYKDSRHDFRRAVLIDFVEPTLDVGKGFSIGDIVHDNHSVRPSVIGGCDGPKSLLSRGVPDL</sequence>
<reference evidence="1" key="1">
    <citation type="submission" date="2014-05" db="EMBL/GenBank/DDBJ databases">
        <authorList>
            <person name="Chronopoulou M."/>
        </authorList>
    </citation>
    <scope>NUCLEOTIDE SEQUENCE</scope>
    <source>
        <tissue evidence="1">Whole organism</tissue>
    </source>
</reference>
<evidence type="ECO:0000313" key="1">
    <source>
        <dbReference type="EMBL" id="CDW23467.1"/>
    </source>
</evidence>
<dbReference type="EMBL" id="HACA01006106">
    <property type="protein sequence ID" value="CDW23467.1"/>
    <property type="molecule type" value="Transcribed_RNA"/>
</dbReference>
<name>A0A0K2TD12_LEPSM</name>
<organism evidence="1">
    <name type="scientific">Lepeophtheirus salmonis</name>
    <name type="common">Salmon louse</name>
    <name type="synonym">Caligus salmonis</name>
    <dbReference type="NCBI Taxonomy" id="72036"/>
    <lineage>
        <taxon>Eukaryota</taxon>
        <taxon>Metazoa</taxon>
        <taxon>Ecdysozoa</taxon>
        <taxon>Arthropoda</taxon>
        <taxon>Crustacea</taxon>
        <taxon>Multicrustacea</taxon>
        <taxon>Hexanauplia</taxon>
        <taxon>Copepoda</taxon>
        <taxon>Siphonostomatoida</taxon>
        <taxon>Caligidae</taxon>
        <taxon>Lepeophtheirus</taxon>
    </lineage>
</organism>
<protein>
    <submittedName>
        <fullName evidence="1">Uncharacterized protein</fullName>
    </submittedName>
</protein>
<feature type="non-terminal residue" evidence="1">
    <location>
        <position position="1"/>
    </location>
</feature>
<accession>A0A0K2TD12</accession>
<proteinExistence type="predicted"/>
<dbReference type="AlphaFoldDB" id="A0A0K2TD12"/>